<dbReference type="RefSeq" id="WP_197526859.1">
    <property type="nucleotide sequence ID" value="NZ_CP036291.1"/>
</dbReference>
<evidence type="ECO:0000256" key="4">
    <source>
        <dbReference type="PROSITE-ProRule" id="PRU00433"/>
    </source>
</evidence>
<evidence type="ECO:0000259" key="5">
    <source>
        <dbReference type="PROSITE" id="PS51007"/>
    </source>
</evidence>
<dbReference type="InterPro" id="IPR009056">
    <property type="entry name" value="Cyt_c-like_dom"/>
</dbReference>
<evidence type="ECO:0000256" key="3">
    <source>
        <dbReference type="ARBA" id="ARBA00023004"/>
    </source>
</evidence>
<keyword evidence="1 4" id="KW-0349">Heme</keyword>
<protein>
    <submittedName>
        <fullName evidence="6">Planctomycete cytochrome C</fullName>
    </submittedName>
</protein>
<organism evidence="6 7">
    <name type="scientific">Pirellulimonas nuda</name>
    <dbReference type="NCBI Taxonomy" id="2528009"/>
    <lineage>
        <taxon>Bacteria</taxon>
        <taxon>Pseudomonadati</taxon>
        <taxon>Planctomycetota</taxon>
        <taxon>Planctomycetia</taxon>
        <taxon>Pirellulales</taxon>
        <taxon>Lacipirellulaceae</taxon>
        <taxon>Pirellulimonas</taxon>
    </lineage>
</organism>
<dbReference type="PROSITE" id="PS51007">
    <property type="entry name" value="CYTC"/>
    <property type="match status" value="1"/>
</dbReference>
<dbReference type="InterPro" id="IPR011429">
    <property type="entry name" value="Cyt_c_Planctomycete-type"/>
</dbReference>
<keyword evidence="7" id="KW-1185">Reference proteome</keyword>
<feature type="domain" description="Cytochrome c" evidence="5">
    <location>
        <begin position="62"/>
        <end position="166"/>
    </location>
</feature>
<dbReference type="InterPro" id="IPR022655">
    <property type="entry name" value="DUF1553"/>
</dbReference>
<sequence>MRHSPTISQEQAVPAAGHAANAVHPVAAALRRSPASRIAGALPLVVLLVGMASAGTCRAADPDPSAGGVNFGVDILPLLSDRCFLCHGPDEAGREADLRLDAAQHALADRGGYRAIAPGDAGASEVIKRVTAAEDDDLRMPPRGSGKDPLTAEQVQLIRRWINSGANWQKHWSFERVERPATPDASPDDWGQNPIDRFVLAGLAADGLRPAPEAPRAALLRRASLALTGLPPTTEALDRYLADAGPDAYELAVDRLLASPHYGERMAYTWLELARYADSDGYQQDENRDNWPWRDWVVDAYNRNMPFDRFTIEQFAGDLLPEATPEQVIATCFHRNHLTNGEGGRDREESRVDYVLDRVNTMGTAWLGLTLGCCQCHTHKYDPITQHEYYALTAFFNSIDENGHAGKQAAPYFALKLPDDSPYRQNRLRPLLDAVNGAGKEIRRAEQEAAEQFQDWLAQTSAAVNQSDSSPVQWRPLHAAELTATEPKLSLTQEQDQAIFVGHEDNPDKVNFYVAAEAPLPSVTALRIEALPHPSHTAGGLARSNSGNFVLTGVEMRLRRPGKKDSLPLKIASAEADFEQDGYGAAATIDDRTETGWAVWSGDIGRPRTLLLRLEQPAELPEGTLLVVRLKHESGNAKHYLGRFRLAATDAPTPSLDILRNKPLVYLRGEGAAERLSKPRRDELFAHFLDHHGRVGIARGRQTVARLKLEEARKDASVNVMVLRERKEPRTTWVLERGVWNQHGDVVSADIPEALGALPEQAPRDRLALAHWLVSRDNPLTARVAVNRYWQNLLGAGLVRTPEDFGLQGERPTHPELLDWLAAEFMESGWDVKHMQRLIVTSRTFRQSSRLRPELMDRDPANRLLARGPRHRLASALLRDQALAVSGLLAEQAGGEPVYPYQPDGVWYDASQGKFQYVTGEGDDLYRRSLYGFWRRNAPPPAMFDAADRRTCIASVVRTNSPMHALNLLNDPTYVEAARALAQQALAHGGPAPADQIDWAFARVLARGPDPFEADVLQRRHEAYLHRFQAEPAKAQQLIAIGRSPVDDAADPVRLAALTATMNVLLNLDETLNLE</sequence>
<keyword evidence="2 4" id="KW-0479">Metal-binding</keyword>
<dbReference type="InterPro" id="IPR011444">
    <property type="entry name" value="DUF1549"/>
</dbReference>
<accession>A0A518DDT7</accession>
<dbReference type="GO" id="GO:0046872">
    <property type="term" value="F:metal ion binding"/>
    <property type="evidence" value="ECO:0007669"/>
    <property type="project" value="UniProtKB-KW"/>
</dbReference>
<dbReference type="PANTHER" id="PTHR35889:SF3">
    <property type="entry name" value="F-BOX DOMAIN-CONTAINING PROTEIN"/>
    <property type="match status" value="1"/>
</dbReference>
<keyword evidence="3 4" id="KW-0408">Iron</keyword>
<dbReference type="Pfam" id="PF07583">
    <property type="entry name" value="PSCyt2"/>
    <property type="match status" value="1"/>
</dbReference>
<dbReference type="InterPro" id="IPR036909">
    <property type="entry name" value="Cyt_c-like_dom_sf"/>
</dbReference>
<evidence type="ECO:0000256" key="2">
    <source>
        <dbReference type="ARBA" id="ARBA00022723"/>
    </source>
</evidence>
<dbReference type="PANTHER" id="PTHR35889">
    <property type="entry name" value="CYCLOINULO-OLIGOSACCHARIDE FRUCTANOTRANSFERASE-RELATED"/>
    <property type="match status" value="1"/>
</dbReference>
<evidence type="ECO:0000313" key="7">
    <source>
        <dbReference type="Proteomes" id="UP000317429"/>
    </source>
</evidence>
<dbReference type="EMBL" id="CP036291">
    <property type="protein sequence ID" value="QDU89645.1"/>
    <property type="molecule type" value="Genomic_DNA"/>
</dbReference>
<proteinExistence type="predicted"/>
<dbReference type="GO" id="GO:0009055">
    <property type="term" value="F:electron transfer activity"/>
    <property type="evidence" value="ECO:0007669"/>
    <property type="project" value="InterPro"/>
</dbReference>
<gene>
    <name evidence="6" type="ORF">Pla175_30380</name>
</gene>
<dbReference type="AlphaFoldDB" id="A0A518DDT7"/>
<name>A0A518DDT7_9BACT</name>
<dbReference type="KEGG" id="pnd:Pla175_30380"/>
<dbReference type="Proteomes" id="UP000317429">
    <property type="component" value="Chromosome"/>
</dbReference>
<dbReference type="GO" id="GO:0020037">
    <property type="term" value="F:heme binding"/>
    <property type="evidence" value="ECO:0007669"/>
    <property type="project" value="InterPro"/>
</dbReference>
<dbReference type="Pfam" id="PF07587">
    <property type="entry name" value="PSD1"/>
    <property type="match status" value="1"/>
</dbReference>
<evidence type="ECO:0000313" key="6">
    <source>
        <dbReference type="EMBL" id="QDU89645.1"/>
    </source>
</evidence>
<reference evidence="6 7" key="1">
    <citation type="submission" date="2019-02" db="EMBL/GenBank/DDBJ databases">
        <title>Deep-cultivation of Planctomycetes and their phenomic and genomic characterization uncovers novel biology.</title>
        <authorList>
            <person name="Wiegand S."/>
            <person name="Jogler M."/>
            <person name="Boedeker C."/>
            <person name="Pinto D."/>
            <person name="Vollmers J."/>
            <person name="Rivas-Marin E."/>
            <person name="Kohn T."/>
            <person name="Peeters S.H."/>
            <person name="Heuer A."/>
            <person name="Rast P."/>
            <person name="Oberbeckmann S."/>
            <person name="Bunk B."/>
            <person name="Jeske O."/>
            <person name="Meyerdierks A."/>
            <person name="Storesund J.E."/>
            <person name="Kallscheuer N."/>
            <person name="Luecker S."/>
            <person name="Lage O.M."/>
            <person name="Pohl T."/>
            <person name="Merkel B.J."/>
            <person name="Hornburger P."/>
            <person name="Mueller R.-W."/>
            <person name="Bruemmer F."/>
            <person name="Labrenz M."/>
            <person name="Spormann A.M."/>
            <person name="Op den Camp H."/>
            <person name="Overmann J."/>
            <person name="Amann R."/>
            <person name="Jetten M.S.M."/>
            <person name="Mascher T."/>
            <person name="Medema M.H."/>
            <person name="Devos D.P."/>
            <person name="Kaster A.-K."/>
            <person name="Ovreas L."/>
            <person name="Rohde M."/>
            <person name="Galperin M.Y."/>
            <person name="Jogler C."/>
        </authorList>
    </citation>
    <scope>NUCLEOTIDE SEQUENCE [LARGE SCALE GENOMIC DNA]</scope>
    <source>
        <strain evidence="6 7">Pla175</strain>
    </source>
</reference>
<dbReference type="Pfam" id="PF07635">
    <property type="entry name" value="PSCyt1"/>
    <property type="match status" value="1"/>
</dbReference>
<evidence type="ECO:0000256" key="1">
    <source>
        <dbReference type="ARBA" id="ARBA00022617"/>
    </source>
</evidence>
<dbReference type="SUPFAM" id="SSF46626">
    <property type="entry name" value="Cytochrome c"/>
    <property type="match status" value="1"/>
</dbReference>